<comment type="cofactor">
    <cofactor evidence="5">
        <name>heme</name>
        <dbReference type="ChEBI" id="CHEBI:30413"/>
    </cofactor>
</comment>
<keyword evidence="4 5" id="KW-0408">Iron</keyword>
<evidence type="ECO:0000256" key="4">
    <source>
        <dbReference type="ARBA" id="ARBA00023004"/>
    </source>
</evidence>
<dbReference type="Pfam" id="PF00067">
    <property type="entry name" value="p450"/>
    <property type="match status" value="1"/>
</dbReference>
<keyword evidence="5" id="KW-0349">Heme</keyword>
<dbReference type="Gene3D" id="1.10.630.10">
    <property type="entry name" value="Cytochrome P450"/>
    <property type="match status" value="1"/>
</dbReference>
<comment type="caution">
    <text evidence="6">The sequence shown here is derived from an EMBL/GenBank/DDBJ whole genome shotgun (WGS) entry which is preliminary data.</text>
</comment>
<comment type="similarity">
    <text evidence="1">Belongs to the cytochrome P450 family.</text>
</comment>
<dbReference type="GO" id="GO:0004497">
    <property type="term" value="F:monooxygenase activity"/>
    <property type="evidence" value="ECO:0007669"/>
    <property type="project" value="InterPro"/>
</dbReference>
<keyword evidence="2 5" id="KW-0479">Metal-binding</keyword>
<dbReference type="CDD" id="cd11064">
    <property type="entry name" value="CYP86A"/>
    <property type="match status" value="1"/>
</dbReference>
<feature type="binding site" description="axial binding residue" evidence="5">
    <location>
        <position position="451"/>
    </location>
    <ligand>
        <name>heme</name>
        <dbReference type="ChEBI" id="CHEBI:30413"/>
    </ligand>
    <ligandPart>
        <name>Fe</name>
        <dbReference type="ChEBI" id="CHEBI:18248"/>
    </ligandPart>
</feature>
<evidence type="ECO:0000256" key="1">
    <source>
        <dbReference type="ARBA" id="ARBA00010617"/>
    </source>
</evidence>
<evidence type="ECO:0000313" key="6">
    <source>
        <dbReference type="EMBL" id="MQL82169.1"/>
    </source>
</evidence>
<dbReference type="PRINTS" id="PR00463">
    <property type="entry name" value="EP450I"/>
</dbReference>
<keyword evidence="3" id="KW-0560">Oxidoreductase</keyword>
<evidence type="ECO:0000313" key="7">
    <source>
        <dbReference type="Proteomes" id="UP000652761"/>
    </source>
</evidence>
<evidence type="ECO:0000256" key="3">
    <source>
        <dbReference type="ARBA" id="ARBA00023002"/>
    </source>
</evidence>
<dbReference type="PANTHER" id="PTHR24296">
    <property type="entry name" value="CYTOCHROME P450"/>
    <property type="match status" value="1"/>
</dbReference>
<dbReference type="InterPro" id="IPR001128">
    <property type="entry name" value="Cyt_P450"/>
</dbReference>
<evidence type="ECO:0000256" key="5">
    <source>
        <dbReference type="PIRSR" id="PIRSR602401-1"/>
    </source>
</evidence>
<dbReference type="InterPro" id="IPR002401">
    <property type="entry name" value="Cyt_P450_E_grp-I"/>
</dbReference>
<organism evidence="6 7">
    <name type="scientific">Colocasia esculenta</name>
    <name type="common">Wild taro</name>
    <name type="synonym">Arum esculentum</name>
    <dbReference type="NCBI Taxonomy" id="4460"/>
    <lineage>
        <taxon>Eukaryota</taxon>
        <taxon>Viridiplantae</taxon>
        <taxon>Streptophyta</taxon>
        <taxon>Embryophyta</taxon>
        <taxon>Tracheophyta</taxon>
        <taxon>Spermatophyta</taxon>
        <taxon>Magnoliopsida</taxon>
        <taxon>Liliopsida</taxon>
        <taxon>Araceae</taxon>
        <taxon>Aroideae</taxon>
        <taxon>Colocasieae</taxon>
        <taxon>Colocasia</taxon>
    </lineage>
</organism>
<dbReference type="Proteomes" id="UP000652761">
    <property type="component" value="Unassembled WGS sequence"/>
</dbReference>
<gene>
    <name evidence="6" type="ORF">Taro_014633</name>
</gene>
<dbReference type="AlphaFoldDB" id="A0A843UQR2"/>
<sequence>MEFLLLLLAAGAILAALVISRFSTGLSRRYHPVVGTFLHQLVHFRRLYDYHTELSHRHKSFRILITPFKSIIYTSDPALVEHVLRSSFHNYGKGQRNYENLKDLLGDGIFVVDGSKWRHQRKLFSYEFSTRSLREHSGAVFKKNAAKLAAAVSKSAVNSHQAIEMQDYFFKSAMDSIFEIAFGTELNYLQGSSEENSRFITALDDANMQINKRYTNPFWKLMKIFNIGTEAALIENVKVVDDYVYKLIHTKVVKMSSTRQTNETTVEKEDILSRFLRESERDPENMSIQYLRDIVLNFVVAGKDTTGGTLAWFLYMLCKHPSVQEKIALEIKQAVRADEDARFQDFAANITEESLEKMQYLHATLNETLRLYPALPLDPKVCFSDDKLPDGFDIRKGEIIVYQPYCMGRMKYLWGEDAEDFRPERWLDENGVICLENPFKFTAFQAGPRICLGKEFAYRQMKIFSTVLLRFFRFQLRDEKESINYRMNLTLMVDQGIYLRVFER</sequence>
<evidence type="ECO:0008006" key="8">
    <source>
        <dbReference type="Google" id="ProtNLM"/>
    </source>
</evidence>
<dbReference type="GO" id="GO:0016705">
    <property type="term" value="F:oxidoreductase activity, acting on paired donors, with incorporation or reduction of molecular oxygen"/>
    <property type="evidence" value="ECO:0007669"/>
    <property type="project" value="InterPro"/>
</dbReference>
<evidence type="ECO:0000256" key="2">
    <source>
        <dbReference type="ARBA" id="ARBA00022723"/>
    </source>
</evidence>
<protein>
    <recommendedName>
        <fullName evidence="8">Cytochrome P450</fullName>
    </recommendedName>
</protein>
<dbReference type="GO" id="GO:0020037">
    <property type="term" value="F:heme binding"/>
    <property type="evidence" value="ECO:0007669"/>
    <property type="project" value="InterPro"/>
</dbReference>
<reference evidence="6" key="1">
    <citation type="submission" date="2017-07" db="EMBL/GenBank/DDBJ databases">
        <title>Taro Niue Genome Assembly and Annotation.</title>
        <authorList>
            <person name="Atibalentja N."/>
            <person name="Keating K."/>
            <person name="Fields C.J."/>
        </authorList>
    </citation>
    <scope>NUCLEOTIDE SEQUENCE</scope>
    <source>
        <strain evidence="6">Niue_2</strain>
        <tissue evidence="6">Leaf</tissue>
    </source>
</reference>
<dbReference type="SUPFAM" id="SSF48264">
    <property type="entry name" value="Cytochrome P450"/>
    <property type="match status" value="1"/>
</dbReference>
<proteinExistence type="inferred from homology"/>
<name>A0A843UQR2_COLES</name>
<dbReference type="InterPro" id="IPR036396">
    <property type="entry name" value="Cyt_P450_sf"/>
</dbReference>
<dbReference type="PRINTS" id="PR00385">
    <property type="entry name" value="P450"/>
</dbReference>
<dbReference type="OrthoDB" id="1470350at2759"/>
<accession>A0A843UQR2</accession>
<dbReference type="EMBL" id="NMUH01000613">
    <property type="protein sequence ID" value="MQL82169.1"/>
    <property type="molecule type" value="Genomic_DNA"/>
</dbReference>
<dbReference type="GO" id="GO:0005506">
    <property type="term" value="F:iron ion binding"/>
    <property type="evidence" value="ECO:0007669"/>
    <property type="project" value="InterPro"/>
</dbReference>
<keyword evidence="7" id="KW-1185">Reference proteome</keyword>